<dbReference type="Proteomes" id="UP000215289">
    <property type="component" value="Unassembled WGS sequence"/>
</dbReference>
<dbReference type="EMBL" id="NIDN02000267">
    <property type="protein sequence ID" value="RLL93759.1"/>
    <property type="molecule type" value="Genomic_DNA"/>
</dbReference>
<dbReference type="Pfam" id="PF00775">
    <property type="entry name" value="Dioxygenase_C"/>
    <property type="match status" value="1"/>
</dbReference>
<feature type="domain" description="Intradiol ring-cleavage dioxygenases" evidence="3">
    <location>
        <begin position="132"/>
        <end position="223"/>
    </location>
</feature>
<proteinExistence type="predicted"/>
<feature type="region of interest" description="Disordered" evidence="1">
    <location>
        <begin position="350"/>
        <end position="382"/>
    </location>
</feature>
<evidence type="ECO:0000256" key="1">
    <source>
        <dbReference type="SAM" id="MobiDB-lite"/>
    </source>
</evidence>
<dbReference type="InterPro" id="IPR000627">
    <property type="entry name" value="Intradiol_dOase_C"/>
</dbReference>
<comment type="caution">
    <text evidence="4">The sequence shown here is derived from an EMBL/GenBank/DDBJ whole genome shotgun (WGS) entry which is preliminary data.</text>
</comment>
<evidence type="ECO:0000313" key="4">
    <source>
        <dbReference type="EMBL" id="RLL93759.1"/>
    </source>
</evidence>
<keyword evidence="2" id="KW-0732">Signal</keyword>
<dbReference type="GO" id="GO:0016702">
    <property type="term" value="F:oxidoreductase activity, acting on single donors with incorporation of molecular oxygen, incorporation of two atoms of oxygen"/>
    <property type="evidence" value="ECO:0007669"/>
    <property type="project" value="InterPro"/>
</dbReference>
<reference evidence="4 5" key="1">
    <citation type="submission" date="2018-08" db="EMBL/GenBank/DDBJ databases">
        <title>Draft genome sequences of two Aspergillus turcosus clinical strains isolated from bronchoalveolar lavage fluid: one azole-susceptible and the other azole-resistant.</title>
        <authorList>
            <person name="Parent-Michaud M."/>
            <person name="Dufresne P.J."/>
            <person name="Fournier E."/>
            <person name="Martineau C."/>
            <person name="Moreira S."/>
            <person name="Perkins V."/>
            <person name="De Repentigny L."/>
            <person name="Dufresne S.F."/>
        </authorList>
    </citation>
    <scope>NUCLEOTIDE SEQUENCE [LARGE SCALE GENOMIC DNA]</scope>
    <source>
        <strain evidence="4">HMR AF 1038</strain>
    </source>
</reference>
<protein>
    <recommendedName>
        <fullName evidence="3">Intradiol ring-cleavage dioxygenases domain-containing protein</fullName>
    </recommendedName>
</protein>
<sequence>MHLQGLGKLAIVAMAGLAIAHPGAHEPNSYTDLTKRTFLHNARRSLDQCADHLERRGVQARAEARRAVLFDKYKKRSLAVRDTDEVLNTSHHSNLHVTPHTPEAKLFSKNPVCILAPEGEIGPFWVKGELIRRDVSDGQAGIPMIIDGQFIDINTCEPIPDLYWDVWNCNSTGVYSGVQSSSNGNGDDASNLNKTFLRGIQKTDRDGVARFKTVFPGHYSGRATHVHVVAHLNATLLPNNTLTGGYVPHIGQLFFDQDLIYEVEATYPYNTSTVSITKNADDRVLQVETEDSDSDPFFEYAYLGDSIEDGILAWITMGVNVTANYDSAASYAATLTSDGGVANDNSAGGAMPSGAIPPGAMPSGAMPSGAMPSFSAGPMPPA</sequence>
<evidence type="ECO:0000259" key="3">
    <source>
        <dbReference type="Pfam" id="PF00775"/>
    </source>
</evidence>
<gene>
    <name evidence="4" type="ORF">CFD26_103117</name>
</gene>
<dbReference type="PANTHER" id="PTHR34315:SF9">
    <property type="entry name" value="INTRADIOL RING-CLEAVAGE DIOXYGENASES DOMAIN-CONTAINING PROTEIN-RELATED"/>
    <property type="match status" value="1"/>
</dbReference>
<dbReference type="Gene3D" id="2.60.130.10">
    <property type="entry name" value="Aromatic compound dioxygenase"/>
    <property type="match status" value="1"/>
</dbReference>
<dbReference type="AlphaFoldDB" id="A0A229YHY1"/>
<keyword evidence="5" id="KW-1185">Reference proteome</keyword>
<accession>A0A229YHY1</accession>
<feature type="chain" id="PRO_5011911815" description="Intradiol ring-cleavage dioxygenases domain-containing protein" evidence="2">
    <location>
        <begin position="21"/>
        <end position="382"/>
    </location>
</feature>
<dbReference type="GO" id="GO:0008199">
    <property type="term" value="F:ferric iron binding"/>
    <property type="evidence" value="ECO:0007669"/>
    <property type="project" value="InterPro"/>
</dbReference>
<dbReference type="CDD" id="cd03457">
    <property type="entry name" value="intradiol_dioxygenase_like"/>
    <property type="match status" value="1"/>
</dbReference>
<name>A0A229YHY1_9EURO</name>
<evidence type="ECO:0000256" key="2">
    <source>
        <dbReference type="SAM" id="SignalP"/>
    </source>
</evidence>
<dbReference type="OrthoDB" id="121380at2759"/>
<organism evidence="4 5">
    <name type="scientific">Aspergillus turcosus</name>
    <dbReference type="NCBI Taxonomy" id="1245748"/>
    <lineage>
        <taxon>Eukaryota</taxon>
        <taxon>Fungi</taxon>
        <taxon>Dikarya</taxon>
        <taxon>Ascomycota</taxon>
        <taxon>Pezizomycotina</taxon>
        <taxon>Eurotiomycetes</taxon>
        <taxon>Eurotiomycetidae</taxon>
        <taxon>Eurotiales</taxon>
        <taxon>Aspergillaceae</taxon>
        <taxon>Aspergillus</taxon>
        <taxon>Aspergillus subgen. Fumigati</taxon>
    </lineage>
</organism>
<dbReference type="STRING" id="1245748.A0A229YHY1"/>
<dbReference type="SUPFAM" id="SSF49482">
    <property type="entry name" value="Aromatic compound dioxygenase"/>
    <property type="match status" value="1"/>
</dbReference>
<feature type="signal peptide" evidence="2">
    <location>
        <begin position="1"/>
        <end position="20"/>
    </location>
</feature>
<dbReference type="InterPro" id="IPR015889">
    <property type="entry name" value="Intradiol_dOase_core"/>
</dbReference>
<evidence type="ECO:0000313" key="5">
    <source>
        <dbReference type="Proteomes" id="UP000215289"/>
    </source>
</evidence>
<dbReference type="PANTHER" id="PTHR34315">
    <property type="match status" value="1"/>
</dbReference>